<organism evidence="2">
    <name type="scientific">Solanum chacoense</name>
    <name type="common">Chaco potato</name>
    <dbReference type="NCBI Taxonomy" id="4108"/>
    <lineage>
        <taxon>Eukaryota</taxon>
        <taxon>Viridiplantae</taxon>
        <taxon>Streptophyta</taxon>
        <taxon>Embryophyta</taxon>
        <taxon>Tracheophyta</taxon>
        <taxon>Spermatophyta</taxon>
        <taxon>Magnoliopsida</taxon>
        <taxon>eudicotyledons</taxon>
        <taxon>Gunneridae</taxon>
        <taxon>Pentapetalae</taxon>
        <taxon>asterids</taxon>
        <taxon>lamiids</taxon>
        <taxon>Solanales</taxon>
        <taxon>Solanaceae</taxon>
        <taxon>Solanoideae</taxon>
        <taxon>Solaneae</taxon>
        <taxon>Solanum</taxon>
    </lineage>
</organism>
<keyword evidence="1" id="KW-0812">Transmembrane</keyword>
<keyword evidence="1" id="KW-1133">Transmembrane helix</keyword>
<protein>
    <submittedName>
        <fullName evidence="2">Putative ovule protein</fullName>
    </submittedName>
</protein>
<proteinExistence type="predicted"/>
<evidence type="ECO:0000256" key="1">
    <source>
        <dbReference type="SAM" id="Phobius"/>
    </source>
</evidence>
<evidence type="ECO:0000313" key="2">
    <source>
        <dbReference type="EMBL" id="JAP17866.1"/>
    </source>
</evidence>
<reference evidence="2" key="1">
    <citation type="submission" date="2015-12" db="EMBL/GenBank/DDBJ databases">
        <title>Gene expression during late stages of embryo sac development: a critical building block for successful pollen-pistil interactions.</title>
        <authorList>
            <person name="Liu Y."/>
            <person name="Joly V."/>
            <person name="Sabar M."/>
            <person name="Matton D.P."/>
        </authorList>
    </citation>
    <scope>NUCLEOTIDE SEQUENCE</scope>
</reference>
<feature type="transmembrane region" description="Helical" evidence="1">
    <location>
        <begin position="29"/>
        <end position="50"/>
    </location>
</feature>
<sequence>MHKHTHNSRSLTSSIPLVPLTVNQIPTQVFIILGTFFFNFCSNLLSLFFLPTSSRLKLLVSMA</sequence>
<accession>A0A0V0HCU6</accession>
<name>A0A0V0HCU6_SOLCH</name>
<dbReference type="AlphaFoldDB" id="A0A0V0HCU6"/>
<dbReference type="EMBL" id="GEDG01021984">
    <property type="protein sequence ID" value="JAP17866.1"/>
    <property type="molecule type" value="Transcribed_RNA"/>
</dbReference>
<keyword evidence="1" id="KW-0472">Membrane</keyword>